<dbReference type="EMBL" id="BAAAPU010000003">
    <property type="protein sequence ID" value="GAA1971320.1"/>
    <property type="molecule type" value="Genomic_DNA"/>
</dbReference>
<evidence type="ECO:0000259" key="2">
    <source>
        <dbReference type="PROSITE" id="PS51819"/>
    </source>
</evidence>
<accession>A0ABN2RM14</accession>
<dbReference type="Pfam" id="PF00903">
    <property type="entry name" value="Glyoxalase"/>
    <property type="match status" value="1"/>
</dbReference>
<dbReference type="Proteomes" id="UP001500013">
    <property type="component" value="Unassembled WGS sequence"/>
</dbReference>
<comment type="caution">
    <text evidence="3">The sequence shown here is derived from an EMBL/GenBank/DDBJ whole genome shotgun (WGS) entry which is preliminary data.</text>
</comment>
<evidence type="ECO:0000256" key="1">
    <source>
        <dbReference type="SAM" id="MobiDB-lite"/>
    </source>
</evidence>
<dbReference type="InterPro" id="IPR029068">
    <property type="entry name" value="Glyas_Bleomycin-R_OHBP_Dase"/>
</dbReference>
<proteinExistence type="predicted"/>
<reference evidence="3 4" key="1">
    <citation type="journal article" date="2019" name="Int. J. Syst. Evol. Microbiol.">
        <title>The Global Catalogue of Microorganisms (GCM) 10K type strain sequencing project: providing services to taxonomists for standard genome sequencing and annotation.</title>
        <authorList>
            <consortium name="The Broad Institute Genomics Platform"/>
            <consortium name="The Broad Institute Genome Sequencing Center for Infectious Disease"/>
            <person name="Wu L."/>
            <person name="Ma J."/>
        </authorList>
    </citation>
    <scope>NUCLEOTIDE SEQUENCE [LARGE SCALE GENOMIC DNA]</scope>
    <source>
        <strain evidence="3 4">JCM 15628</strain>
    </source>
</reference>
<dbReference type="RefSeq" id="WP_344058841.1">
    <property type="nucleotide sequence ID" value="NZ_BAAAPU010000003.1"/>
</dbReference>
<feature type="region of interest" description="Disordered" evidence="1">
    <location>
        <begin position="179"/>
        <end position="202"/>
    </location>
</feature>
<evidence type="ECO:0000313" key="4">
    <source>
        <dbReference type="Proteomes" id="UP001500013"/>
    </source>
</evidence>
<keyword evidence="4" id="KW-1185">Reference proteome</keyword>
<organism evidence="3 4">
    <name type="scientific">Terrabacter lapilli</name>
    <dbReference type="NCBI Taxonomy" id="436231"/>
    <lineage>
        <taxon>Bacteria</taxon>
        <taxon>Bacillati</taxon>
        <taxon>Actinomycetota</taxon>
        <taxon>Actinomycetes</taxon>
        <taxon>Micrococcales</taxon>
        <taxon>Intrasporangiaceae</taxon>
        <taxon>Terrabacter</taxon>
    </lineage>
</organism>
<dbReference type="PROSITE" id="PS51819">
    <property type="entry name" value="VOC"/>
    <property type="match status" value="1"/>
</dbReference>
<protein>
    <submittedName>
        <fullName evidence="3">Glyoxalase</fullName>
    </submittedName>
</protein>
<feature type="region of interest" description="Disordered" evidence="1">
    <location>
        <begin position="131"/>
        <end position="152"/>
    </location>
</feature>
<dbReference type="InterPro" id="IPR004360">
    <property type="entry name" value="Glyas_Fos-R_dOase_dom"/>
</dbReference>
<feature type="region of interest" description="Disordered" evidence="1">
    <location>
        <begin position="246"/>
        <end position="269"/>
    </location>
</feature>
<dbReference type="Gene3D" id="3.10.180.10">
    <property type="entry name" value="2,3-Dihydroxybiphenyl 1,2-Dioxygenase, domain 1"/>
    <property type="match status" value="1"/>
</dbReference>
<dbReference type="InterPro" id="IPR037523">
    <property type="entry name" value="VOC_core"/>
</dbReference>
<feature type="domain" description="VOC" evidence="2">
    <location>
        <begin position="33"/>
        <end position="172"/>
    </location>
</feature>
<name>A0ABN2RM14_9MICO</name>
<dbReference type="SUPFAM" id="SSF54593">
    <property type="entry name" value="Glyoxalase/Bleomycin resistance protein/Dihydroxybiphenyl dioxygenase"/>
    <property type="match status" value="1"/>
</dbReference>
<sequence length="269" mass="29222">MTTLPDTVTTNTRTTVDAANPADPADLATVRLRLEAVVVPVADYDRAKAFYTGLGWRVDADVDDQAGYRLMQLTPPGSQASVIFGTRVTAAPAGAIDGLLLVVDDIEEARAALRSRGVQVSDAFHDAGGGLAGGFHPGLEGQAPGPDPERRSYATYASFQDSEGNRWVLQEITTRLPGRLWETDASGSGSEHLEEDEAAPTSDVDRLAELLHETAQHHDTFEKAAPEHDWWNWYAPYLHARQHGLTGAQAQRRADQHMAEQHGVVADRH</sequence>
<evidence type="ECO:0000313" key="3">
    <source>
        <dbReference type="EMBL" id="GAA1971320.1"/>
    </source>
</evidence>
<gene>
    <name evidence="3" type="ORF">GCM10009817_09110</name>
</gene>
<feature type="compositionally biased region" description="Basic and acidic residues" evidence="1">
    <location>
        <begin position="252"/>
        <end position="269"/>
    </location>
</feature>